<evidence type="ECO:0000313" key="3">
    <source>
        <dbReference type="Proteomes" id="UP000774000"/>
    </source>
</evidence>
<reference evidence="2" key="1">
    <citation type="submission" date="2021-01" db="EMBL/GenBank/DDBJ databases">
        <title>Genomic Encyclopedia of Type Strains, Phase IV (KMG-IV): sequencing the most valuable type-strain genomes for metagenomic binning, comparative biology and taxonomic classification.</title>
        <authorList>
            <person name="Goeker M."/>
        </authorList>
    </citation>
    <scope>NUCLEOTIDE SEQUENCE</scope>
    <source>
        <strain evidence="2">DSM 23230</strain>
    </source>
</reference>
<sequence>MNDEVKRILEKYVDVDKFIKSLSNYNKMWKLNELEYDLKEVIDKIDLSEEEINTITSAIIEIIFHSDFLTNLENQLKKNKEKMYNFLDEKSYSFAKQLRGFIKDIIKDYPKSKISIIDILLKEYYKSMNELAKDSLEFRSLKGIREDNERLAMRQILKSYGGIVESRYKSYLKLLANIFYNCGMVNDLTKDSPGYIARKLSDAFNEHYPQYTNLVDIWEITIRNSNAHNDFEIKNNKILIYNTNSKTGEKRHKKLLSKDELINRFSYLSDRFVPIGAFHTVIFDILIEDFFFGEENYLDDLIKNMKNDPQIKNLR</sequence>
<dbReference type="RefSeq" id="WP_204703239.1">
    <property type="nucleotide sequence ID" value="NZ_JAFBDQ010000034.1"/>
</dbReference>
<keyword evidence="1" id="KW-0175">Coiled coil</keyword>
<dbReference type="EMBL" id="JAFBDQ010000034">
    <property type="protein sequence ID" value="MBM7558195.1"/>
    <property type="molecule type" value="Genomic_DNA"/>
</dbReference>
<accession>A0A938XZI5</accession>
<name>A0A938XZI5_9FIRM</name>
<keyword evidence="3" id="KW-1185">Reference proteome</keyword>
<dbReference type="AlphaFoldDB" id="A0A938XZI5"/>
<proteinExistence type="predicted"/>
<comment type="caution">
    <text evidence="2">The sequence shown here is derived from an EMBL/GenBank/DDBJ whole genome shotgun (WGS) entry which is preliminary data.</text>
</comment>
<feature type="coiled-coil region" evidence="1">
    <location>
        <begin position="31"/>
        <end position="89"/>
    </location>
</feature>
<organism evidence="2 3">
    <name type="scientific">Halanaerobacter jeridensis</name>
    <dbReference type="NCBI Taxonomy" id="706427"/>
    <lineage>
        <taxon>Bacteria</taxon>
        <taxon>Bacillati</taxon>
        <taxon>Bacillota</taxon>
        <taxon>Clostridia</taxon>
        <taxon>Halanaerobiales</taxon>
        <taxon>Halobacteroidaceae</taxon>
        <taxon>Halanaerobacter</taxon>
    </lineage>
</organism>
<evidence type="ECO:0000256" key="1">
    <source>
        <dbReference type="SAM" id="Coils"/>
    </source>
</evidence>
<dbReference type="Proteomes" id="UP000774000">
    <property type="component" value="Unassembled WGS sequence"/>
</dbReference>
<evidence type="ECO:0000313" key="2">
    <source>
        <dbReference type="EMBL" id="MBM7558195.1"/>
    </source>
</evidence>
<gene>
    <name evidence="2" type="ORF">JOC47_003065</name>
</gene>
<protein>
    <submittedName>
        <fullName evidence="2">Uncharacterized protein</fullName>
    </submittedName>
</protein>